<dbReference type="AlphaFoldDB" id="A0A1I8B644"/>
<accession>A0A1I8B644</accession>
<organism evidence="1 2">
    <name type="scientific">Meloidogyne hapla</name>
    <name type="common">Root-knot nematode worm</name>
    <dbReference type="NCBI Taxonomy" id="6305"/>
    <lineage>
        <taxon>Eukaryota</taxon>
        <taxon>Metazoa</taxon>
        <taxon>Ecdysozoa</taxon>
        <taxon>Nematoda</taxon>
        <taxon>Chromadorea</taxon>
        <taxon>Rhabditida</taxon>
        <taxon>Tylenchina</taxon>
        <taxon>Tylenchomorpha</taxon>
        <taxon>Tylenchoidea</taxon>
        <taxon>Meloidogynidae</taxon>
        <taxon>Meloidogyninae</taxon>
        <taxon>Meloidogyne</taxon>
    </lineage>
</organism>
<reference evidence="2" key="1">
    <citation type="submission" date="2016-11" db="UniProtKB">
        <authorList>
            <consortium name="WormBaseParasite"/>
        </authorList>
    </citation>
    <scope>IDENTIFICATION</scope>
</reference>
<evidence type="ECO:0000313" key="2">
    <source>
        <dbReference type="WBParaSite" id="MhA1_Contig14.frz3.gene4"/>
    </source>
</evidence>
<protein>
    <submittedName>
        <fullName evidence="2">Pacifastin domain-containing protein</fullName>
    </submittedName>
</protein>
<keyword evidence="1" id="KW-1185">Reference proteome</keyword>
<dbReference type="WBParaSite" id="MhA1_Contig14.frz3.gene4">
    <property type="protein sequence ID" value="MhA1_Contig14.frz3.gene4"/>
    <property type="gene ID" value="MhA1_Contig14.frz3.gene4"/>
</dbReference>
<evidence type="ECO:0000313" key="1">
    <source>
        <dbReference type="Proteomes" id="UP000095281"/>
    </source>
</evidence>
<name>A0A1I8B644_MELHA</name>
<dbReference type="Proteomes" id="UP000095281">
    <property type="component" value="Unplaced"/>
</dbReference>
<proteinExistence type="predicted"/>
<sequence length="116" mass="13063">MAKLVDKEMKIEELVKKVDFDKMQCAHCHGPACNTPAFLEKQLFCWEKVAKKWKPLKGVRVCEAGTCFIGVDNNEMVEQNCGDCPPKYKDCVACSDTDMCNVKVLLPSTMTTIIKK</sequence>